<feature type="transmembrane region" description="Helical" evidence="1">
    <location>
        <begin position="243"/>
        <end position="259"/>
    </location>
</feature>
<dbReference type="EMBL" id="JAUCMV010000001">
    <property type="protein sequence ID" value="KAK0424878.1"/>
    <property type="molecule type" value="Genomic_DNA"/>
</dbReference>
<name>A0AA39M8Q9_9BILA</name>
<feature type="transmembrane region" description="Helical" evidence="1">
    <location>
        <begin position="335"/>
        <end position="360"/>
    </location>
</feature>
<proteinExistence type="predicted"/>
<feature type="transmembrane region" description="Helical" evidence="1">
    <location>
        <begin position="6"/>
        <end position="29"/>
    </location>
</feature>
<keyword evidence="3" id="KW-1185">Reference proteome</keyword>
<feature type="transmembrane region" description="Helical" evidence="1">
    <location>
        <begin position="525"/>
        <end position="543"/>
    </location>
</feature>
<accession>A0AA39M8Q9</accession>
<reference evidence="2" key="1">
    <citation type="submission" date="2023-06" db="EMBL/GenBank/DDBJ databases">
        <title>Genomic analysis of the entomopathogenic nematode Steinernema hermaphroditum.</title>
        <authorList>
            <person name="Schwarz E.M."/>
            <person name="Heppert J.K."/>
            <person name="Baniya A."/>
            <person name="Schwartz H.T."/>
            <person name="Tan C.-H."/>
            <person name="Antoshechkin I."/>
            <person name="Sternberg P.W."/>
            <person name="Goodrich-Blair H."/>
            <person name="Dillman A.R."/>
        </authorList>
    </citation>
    <scope>NUCLEOTIDE SEQUENCE</scope>
    <source>
        <strain evidence="2">PS9179</strain>
        <tissue evidence="2">Whole animal</tissue>
    </source>
</reference>
<feature type="transmembrane region" description="Helical" evidence="1">
    <location>
        <begin position="122"/>
        <end position="143"/>
    </location>
</feature>
<protein>
    <submittedName>
        <fullName evidence="2">Uncharacterized protein</fullName>
    </submittedName>
</protein>
<feature type="transmembrane region" description="Helical" evidence="1">
    <location>
        <begin position="445"/>
        <end position="463"/>
    </location>
</feature>
<organism evidence="2 3">
    <name type="scientific">Steinernema hermaphroditum</name>
    <dbReference type="NCBI Taxonomy" id="289476"/>
    <lineage>
        <taxon>Eukaryota</taxon>
        <taxon>Metazoa</taxon>
        <taxon>Ecdysozoa</taxon>
        <taxon>Nematoda</taxon>
        <taxon>Chromadorea</taxon>
        <taxon>Rhabditida</taxon>
        <taxon>Tylenchina</taxon>
        <taxon>Panagrolaimomorpha</taxon>
        <taxon>Strongyloidoidea</taxon>
        <taxon>Steinernematidae</taxon>
        <taxon>Steinernema</taxon>
    </lineage>
</organism>
<dbReference type="Proteomes" id="UP001175271">
    <property type="component" value="Unassembled WGS sequence"/>
</dbReference>
<gene>
    <name evidence="2" type="ORF">QR680_008901</name>
</gene>
<keyword evidence="1" id="KW-0472">Membrane</keyword>
<dbReference type="AlphaFoldDB" id="A0AA39M8Q9"/>
<feature type="transmembrane region" description="Helical" evidence="1">
    <location>
        <begin position="163"/>
        <end position="182"/>
    </location>
</feature>
<feature type="transmembrane region" description="Helical" evidence="1">
    <location>
        <begin position="484"/>
        <end position="505"/>
    </location>
</feature>
<evidence type="ECO:0000313" key="2">
    <source>
        <dbReference type="EMBL" id="KAK0424878.1"/>
    </source>
</evidence>
<keyword evidence="1" id="KW-1133">Transmembrane helix</keyword>
<comment type="caution">
    <text evidence="2">The sequence shown here is derived from an EMBL/GenBank/DDBJ whole genome shotgun (WGS) entry which is preliminary data.</text>
</comment>
<feature type="transmembrane region" description="Helical" evidence="1">
    <location>
        <begin position="202"/>
        <end position="223"/>
    </location>
</feature>
<keyword evidence="1" id="KW-0812">Transmembrane</keyword>
<evidence type="ECO:0000313" key="3">
    <source>
        <dbReference type="Proteomes" id="UP001175271"/>
    </source>
</evidence>
<evidence type="ECO:0000256" key="1">
    <source>
        <dbReference type="SAM" id="Phobius"/>
    </source>
</evidence>
<feature type="transmembrane region" description="Helical" evidence="1">
    <location>
        <begin position="41"/>
        <end position="70"/>
    </location>
</feature>
<sequence>MAASFQLFYLPSVSLATLFLSSCTLVVYVKRSKKSQLLGMFLAHIVTYIFFASINLVTSSLSLLHFYSLLPCNPFLPLTVTSVEELTQQLVSVSGTSLALDRVFIMSTPVSYAKMSISSKVAALSLAVNATLSAILTVTLLRFPPVSENSTSTYDVIKYLTLFFNFTLLFEVLLNIIFCVQFGRYAKKQSATCKQTIQINHITLFLCASQTFFCVVPNALAIYNEHVEDSQLEWIDNVNQYNHVYFTANVLLSLLFTLHKIRQKPKGTQVSLPFEHKTNFGCSHLGSVMAGAVIYKSRYEPYCLFTSCSLIIVSSVLSLFFYVSRPRKSHPLGMLFVLLSTHIVYGILNAIVTVLVFVQARTRFIRSPFLFIMWNITSPQISELVASISGAFLALDRVLIMSLTLRYTLWRIGSKLSILCALMNTVFVVSMIISVVLVGSCPVCFQIVVAFNPLGVLDVVFCVQFWKYAKRQQNSSGSGQANHIALFQVVSHTILCSLPQLLMLVRVMAPGRKTKWVAYVQPYHPLLYSISVLLTSLFTLYKLRPKDVITRVQSMVKTRSSRTS</sequence>
<feature type="transmembrane region" description="Helical" evidence="1">
    <location>
        <begin position="416"/>
        <end position="439"/>
    </location>
</feature>
<feature type="transmembrane region" description="Helical" evidence="1">
    <location>
        <begin position="304"/>
        <end position="323"/>
    </location>
</feature>